<dbReference type="Proteomes" id="UP000269539">
    <property type="component" value="Unassembled WGS sequence"/>
</dbReference>
<evidence type="ECO:0000259" key="6">
    <source>
        <dbReference type="Pfam" id="PF01902"/>
    </source>
</evidence>
<comment type="caution">
    <text evidence="8">The sequence shown here is derived from an EMBL/GenBank/DDBJ whole genome shotgun (WGS) entry which is preliminary data.</text>
</comment>
<dbReference type="Pfam" id="PF01902">
    <property type="entry name" value="Diphthami_syn_2"/>
    <property type="match status" value="2"/>
</dbReference>
<dbReference type="CDD" id="cd06155">
    <property type="entry name" value="eu_AANH_C_1"/>
    <property type="match status" value="1"/>
</dbReference>
<dbReference type="Pfam" id="PF01042">
    <property type="entry name" value="Ribonuc_L-PSP"/>
    <property type="match status" value="1"/>
</dbReference>
<protein>
    <recommendedName>
        <fullName evidence="2">Diphthine--ammonia ligase</fullName>
        <ecNumber evidence="1">6.3.1.14</ecNumber>
    </recommendedName>
    <alternativeName>
        <fullName evidence="3">Diphthamide synthase</fullName>
    </alternativeName>
    <alternativeName>
        <fullName evidence="4">Diphthamide synthetase</fullName>
    </alternativeName>
</protein>
<evidence type="ECO:0000256" key="5">
    <source>
        <dbReference type="ARBA" id="ARBA00048108"/>
    </source>
</evidence>
<dbReference type="GO" id="GO:0017183">
    <property type="term" value="P:protein histidyl modification to diphthamide"/>
    <property type="evidence" value="ECO:0007669"/>
    <property type="project" value="TreeGrafter"/>
</dbReference>
<gene>
    <name evidence="8" type="ORF">D0862_02886</name>
    <name evidence="7" type="ORF">D0864_11986</name>
</gene>
<dbReference type="CDD" id="cd06156">
    <property type="entry name" value="eu_AANH_C_2"/>
    <property type="match status" value="1"/>
</dbReference>
<dbReference type="VEuPathDB" id="FungiDB:BTJ68_10978"/>
<dbReference type="Proteomes" id="UP000281468">
    <property type="component" value="Unassembled WGS sequence"/>
</dbReference>
<dbReference type="EMBL" id="QWIO01001827">
    <property type="protein sequence ID" value="RMY65853.1"/>
    <property type="molecule type" value="Genomic_DNA"/>
</dbReference>
<feature type="domain" description="Diphthamide synthase" evidence="6">
    <location>
        <begin position="94"/>
        <end position="249"/>
    </location>
</feature>
<dbReference type="FunFam" id="3.40.50.620:FF:000145">
    <property type="entry name" value="ATP-binding domain containing protein"/>
    <property type="match status" value="1"/>
</dbReference>
<dbReference type="EMBL" id="QWIQ01000057">
    <property type="protein sequence ID" value="RMZ11718.1"/>
    <property type="molecule type" value="Genomic_DNA"/>
</dbReference>
<dbReference type="Gene3D" id="3.90.1490.10">
    <property type="entry name" value="putative n-type atp pyrophosphatase, domain 2"/>
    <property type="match status" value="1"/>
</dbReference>
<dbReference type="Gene3D" id="3.40.50.620">
    <property type="entry name" value="HUPs"/>
    <property type="match status" value="1"/>
</dbReference>
<organism evidence="8 10">
    <name type="scientific">Hortaea werneckii</name>
    <name type="common">Black yeast</name>
    <name type="synonym">Cladosporium werneckii</name>
    <dbReference type="NCBI Taxonomy" id="91943"/>
    <lineage>
        <taxon>Eukaryota</taxon>
        <taxon>Fungi</taxon>
        <taxon>Dikarya</taxon>
        <taxon>Ascomycota</taxon>
        <taxon>Pezizomycotina</taxon>
        <taxon>Dothideomycetes</taxon>
        <taxon>Dothideomycetidae</taxon>
        <taxon>Mycosphaerellales</taxon>
        <taxon>Teratosphaeriaceae</taxon>
        <taxon>Hortaea</taxon>
    </lineage>
</organism>
<evidence type="ECO:0000313" key="10">
    <source>
        <dbReference type="Proteomes" id="UP000281468"/>
    </source>
</evidence>
<dbReference type="InterPro" id="IPR002761">
    <property type="entry name" value="Diphthami_syn_dom"/>
</dbReference>
<feature type="domain" description="Diphthamide synthase" evidence="6">
    <location>
        <begin position="5"/>
        <end position="83"/>
    </location>
</feature>
<dbReference type="SUPFAM" id="SSF55298">
    <property type="entry name" value="YjgF-like"/>
    <property type="match status" value="2"/>
</dbReference>
<dbReference type="SUPFAM" id="SSF52402">
    <property type="entry name" value="Adenine nucleotide alpha hydrolases-like"/>
    <property type="match status" value="1"/>
</dbReference>
<dbReference type="InterPro" id="IPR030662">
    <property type="entry name" value="DPH6/MJ0570"/>
</dbReference>
<name>A0A3M7HET1_HORWE</name>
<evidence type="ECO:0000256" key="4">
    <source>
        <dbReference type="ARBA" id="ARBA00031552"/>
    </source>
</evidence>
<evidence type="ECO:0000313" key="9">
    <source>
        <dbReference type="Proteomes" id="UP000269539"/>
    </source>
</evidence>
<dbReference type="EC" id="6.3.1.14" evidence="1"/>
<dbReference type="InterPro" id="IPR035959">
    <property type="entry name" value="RutC-like_sf"/>
</dbReference>
<dbReference type="InterPro" id="IPR006175">
    <property type="entry name" value="YjgF/YER057c/UK114"/>
</dbReference>
<dbReference type="Gene3D" id="3.30.1330.40">
    <property type="entry name" value="RutC-like"/>
    <property type="match status" value="2"/>
</dbReference>
<evidence type="ECO:0000256" key="3">
    <source>
        <dbReference type="ARBA" id="ARBA00029814"/>
    </source>
</evidence>
<proteinExistence type="predicted"/>
<evidence type="ECO:0000313" key="8">
    <source>
        <dbReference type="EMBL" id="RMZ11718.1"/>
    </source>
</evidence>
<dbReference type="CDD" id="cd01994">
    <property type="entry name" value="AANH_PF0828-like"/>
    <property type="match status" value="1"/>
</dbReference>
<dbReference type="NCBIfam" id="TIGR00290">
    <property type="entry name" value="MJ0570_dom"/>
    <property type="match status" value="1"/>
</dbReference>
<comment type="catalytic activity">
    <reaction evidence="5">
        <text>diphthine-[translation elongation factor 2] + NH4(+) + ATP = diphthamide-[translation elongation factor 2] + AMP + diphosphate + H(+)</text>
        <dbReference type="Rhea" id="RHEA:19753"/>
        <dbReference type="Rhea" id="RHEA-COMP:10172"/>
        <dbReference type="Rhea" id="RHEA-COMP:10174"/>
        <dbReference type="ChEBI" id="CHEBI:15378"/>
        <dbReference type="ChEBI" id="CHEBI:16692"/>
        <dbReference type="ChEBI" id="CHEBI:28938"/>
        <dbReference type="ChEBI" id="CHEBI:30616"/>
        <dbReference type="ChEBI" id="CHEBI:33019"/>
        <dbReference type="ChEBI" id="CHEBI:82696"/>
        <dbReference type="ChEBI" id="CHEBI:456215"/>
        <dbReference type="EC" id="6.3.1.14"/>
    </reaction>
</comment>
<dbReference type="InterPro" id="IPR014729">
    <property type="entry name" value="Rossmann-like_a/b/a_fold"/>
</dbReference>
<sequence length="670" mass="73102">MPGLQVVALISGGKDSLFSILHCQANGHEVVALANLYPAKSNVNVEDTDSYMYQTIGHAVIPLYEKALGLPLFRQEIKGTAVDQNRSYGPQAPATGASEDETESLVPLLKQVKAAIPEVNAVSTGAIMSDYQRTRVESVALRLGLTPLSYLWQWPSLSQNTQSSLLEDMAAVGQDSRIIKVASGGLDDSFLWQNVAERRTISRLTKAAERFGASDTGAIIGEGGEFETLAVDGPAPLWKHRINVGEDEREVVPGEAGTASIRFRHPSLEAKREVNPEHMKPRIPETLDERSESILKSTLSHSGATQTTQAVGASSSPIIHLEHQKAIPGLITSRFAAGQSPAAQMQSIMDTLRTELEQVLPGIGVASIAYTSIILRNMADFGEINAVYGRYFNFPTPPARVTIACADAIPNGCDVMLGATYSTSRSQSTATRRGLHVQSRSYWAPANIGPYSQAFVLQSDREVDQDAVLYVAGQIPLIPASMELACSPSKDALTTFAYQAVLALQHADRIGNVMSSKRWTAGIAFIVAPGAEDVRRLGQVARHTWTAWHETSNGPAEDNSDEQEEEDFDVWHLTQNFARSGSATRQPQQDRQSTKPLQAPPLWVIRVDALPRGASIEWAMYGSMTEQDVAVEKIPHLCHLLAVFQRQLVWCRGLQSQSTLEPAQKMLRFL</sequence>
<dbReference type="PANTHER" id="PTHR12196">
    <property type="entry name" value="DOMAIN OF UNKNOWN FUNCTION 71 DUF71 -CONTAINING PROTEIN"/>
    <property type="match status" value="1"/>
</dbReference>
<accession>A0A3M7HET1</accession>
<dbReference type="AlphaFoldDB" id="A0A3M7HET1"/>
<evidence type="ECO:0000256" key="2">
    <source>
        <dbReference type="ARBA" id="ARBA00018426"/>
    </source>
</evidence>
<dbReference type="GO" id="GO:0017178">
    <property type="term" value="F:diphthine-ammonia ligase activity"/>
    <property type="evidence" value="ECO:0007669"/>
    <property type="project" value="UniProtKB-EC"/>
</dbReference>
<dbReference type="PANTHER" id="PTHR12196:SF2">
    <property type="entry name" value="DIPHTHINE--AMMONIA LIGASE"/>
    <property type="match status" value="1"/>
</dbReference>
<evidence type="ECO:0000256" key="1">
    <source>
        <dbReference type="ARBA" id="ARBA00012089"/>
    </source>
</evidence>
<evidence type="ECO:0000313" key="7">
    <source>
        <dbReference type="EMBL" id="RMY65853.1"/>
    </source>
</evidence>
<reference evidence="9 10" key="1">
    <citation type="journal article" date="2018" name="BMC Genomics">
        <title>Genomic evidence for intraspecific hybridization in a clonal and extremely halotolerant yeast.</title>
        <authorList>
            <person name="Gostincar C."/>
            <person name="Stajich J.E."/>
            <person name="Zupancic J."/>
            <person name="Zalar P."/>
            <person name="Gunde-Cimerman N."/>
        </authorList>
    </citation>
    <scope>NUCLEOTIDE SEQUENCE [LARGE SCALE GENOMIC DNA]</scope>
    <source>
        <strain evidence="7 9">EXF-10513</strain>
        <strain evidence="8 10">EXF-171</strain>
    </source>
</reference>